<dbReference type="Gramene" id="AET3Gv20828300.6">
    <property type="protein sequence ID" value="AET3Gv20828300.6"/>
    <property type="gene ID" value="AET3Gv20828300"/>
</dbReference>
<evidence type="ECO:0000313" key="2">
    <source>
        <dbReference type="Proteomes" id="UP000015105"/>
    </source>
</evidence>
<reference evidence="2" key="2">
    <citation type="journal article" date="2017" name="Nat. Plants">
        <title>The Aegilops tauschii genome reveals multiple impacts of transposons.</title>
        <authorList>
            <person name="Zhao G."/>
            <person name="Zou C."/>
            <person name="Li K."/>
            <person name="Wang K."/>
            <person name="Li T."/>
            <person name="Gao L."/>
            <person name="Zhang X."/>
            <person name="Wang H."/>
            <person name="Yang Z."/>
            <person name="Liu X."/>
            <person name="Jiang W."/>
            <person name="Mao L."/>
            <person name="Kong X."/>
            <person name="Jiao Y."/>
            <person name="Jia J."/>
        </authorList>
    </citation>
    <scope>NUCLEOTIDE SEQUENCE [LARGE SCALE GENOMIC DNA]</scope>
    <source>
        <strain evidence="2">cv. AL8/78</strain>
    </source>
</reference>
<organism evidence="1 2">
    <name type="scientific">Aegilops tauschii subsp. strangulata</name>
    <name type="common">Goatgrass</name>
    <dbReference type="NCBI Taxonomy" id="200361"/>
    <lineage>
        <taxon>Eukaryota</taxon>
        <taxon>Viridiplantae</taxon>
        <taxon>Streptophyta</taxon>
        <taxon>Embryophyta</taxon>
        <taxon>Tracheophyta</taxon>
        <taxon>Spermatophyta</taxon>
        <taxon>Magnoliopsida</taxon>
        <taxon>Liliopsida</taxon>
        <taxon>Poales</taxon>
        <taxon>Poaceae</taxon>
        <taxon>BOP clade</taxon>
        <taxon>Pooideae</taxon>
        <taxon>Triticodae</taxon>
        <taxon>Triticeae</taxon>
        <taxon>Triticinae</taxon>
        <taxon>Aegilops</taxon>
    </lineage>
</organism>
<reference evidence="2" key="1">
    <citation type="journal article" date="2014" name="Science">
        <title>Ancient hybridizations among the ancestral genomes of bread wheat.</title>
        <authorList>
            <consortium name="International Wheat Genome Sequencing Consortium,"/>
            <person name="Marcussen T."/>
            <person name="Sandve S.R."/>
            <person name="Heier L."/>
            <person name="Spannagl M."/>
            <person name="Pfeifer M."/>
            <person name="Jakobsen K.S."/>
            <person name="Wulff B.B."/>
            <person name="Steuernagel B."/>
            <person name="Mayer K.F."/>
            <person name="Olsen O.A."/>
        </authorList>
    </citation>
    <scope>NUCLEOTIDE SEQUENCE [LARGE SCALE GENOMIC DNA]</scope>
    <source>
        <strain evidence="2">cv. AL8/78</strain>
    </source>
</reference>
<dbReference type="AlphaFoldDB" id="A0A453FYK8"/>
<reference evidence="1" key="3">
    <citation type="journal article" date="2017" name="Nature">
        <title>Genome sequence of the progenitor of the wheat D genome Aegilops tauschii.</title>
        <authorList>
            <person name="Luo M.C."/>
            <person name="Gu Y.Q."/>
            <person name="Puiu D."/>
            <person name="Wang H."/>
            <person name="Twardziok S.O."/>
            <person name="Deal K.R."/>
            <person name="Huo N."/>
            <person name="Zhu T."/>
            <person name="Wang L."/>
            <person name="Wang Y."/>
            <person name="McGuire P.E."/>
            <person name="Liu S."/>
            <person name="Long H."/>
            <person name="Ramasamy R.K."/>
            <person name="Rodriguez J.C."/>
            <person name="Van S.L."/>
            <person name="Yuan L."/>
            <person name="Wang Z."/>
            <person name="Xia Z."/>
            <person name="Xiao L."/>
            <person name="Anderson O.D."/>
            <person name="Ouyang S."/>
            <person name="Liang Y."/>
            <person name="Zimin A.V."/>
            <person name="Pertea G."/>
            <person name="Qi P."/>
            <person name="Bennetzen J.L."/>
            <person name="Dai X."/>
            <person name="Dawson M.W."/>
            <person name="Muller H.G."/>
            <person name="Kugler K."/>
            <person name="Rivarola-Duarte L."/>
            <person name="Spannagl M."/>
            <person name="Mayer K.F.X."/>
            <person name="Lu F.H."/>
            <person name="Bevan M.W."/>
            <person name="Leroy P."/>
            <person name="Li P."/>
            <person name="You F.M."/>
            <person name="Sun Q."/>
            <person name="Liu Z."/>
            <person name="Lyons E."/>
            <person name="Wicker T."/>
            <person name="Salzberg S.L."/>
            <person name="Devos K.M."/>
            <person name="Dvorak J."/>
        </authorList>
    </citation>
    <scope>NUCLEOTIDE SEQUENCE [LARGE SCALE GENOMIC DNA]</scope>
    <source>
        <strain evidence="1">cv. AL8/78</strain>
    </source>
</reference>
<keyword evidence="2" id="KW-1185">Reference proteome</keyword>
<sequence>MALRRTGRGALVTTFAGEPSGRLFCLRATTTAAVVISVGCCGVVGCKQVGM</sequence>
<protein>
    <submittedName>
        <fullName evidence="1">Uncharacterized protein</fullName>
    </submittedName>
</protein>
<proteinExistence type="predicted"/>
<dbReference type="Proteomes" id="UP000015105">
    <property type="component" value="Chromosome 3D"/>
</dbReference>
<reference evidence="1" key="5">
    <citation type="journal article" date="2021" name="G3 (Bethesda)">
        <title>Aegilops tauschii genome assembly Aet v5.0 features greater sequence contiguity and improved annotation.</title>
        <authorList>
            <person name="Wang L."/>
            <person name="Zhu T."/>
            <person name="Rodriguez J.C."/>
            <person name="Deal K.R."/>
            <person name="Dubcovsky J."/>
            <person name="McGuire P.E."/>
            <person name="Lux T."/>
            <person name="Spannagl M."/>
            <person name="Mayer K.F.X."/>
            <person name="Baldrich P."/>
            <person name="Meyers B.C."/>
            <person name="Huo N."/>
            <person name="Gu Y.Q."/>
            <person name="Zhou H."/>
            <person name="Devos K.M."/>
            <person name="Bennetzen J.L."/>
            <person name="Unver T."/>
            <person name="Budak H."/>
            <person name="Gulick P.J."/>
            <person name="Galiba G."/>
            <person name="Kalapos B."/>
            <person name="Nelson D.R."/>
            <person name="Li P."/>
            <person name="You F.M."/>
            <person name="Luo M.C."/>
            <person name="Dvorak J."/>
        </authorList>
    </citation>
    <scope>NUCLEOTIDE SEQUENCE [LARGE SCALE GENOMIC DNA]</scope>
    <source>
        <strain evidence="1">cv. AL8/78</strain>
    </source>
</reference>
<evidence type="ECO:0000313" key="1">
    <source>
        <dbReference type="EnsemblPlants" id="AET3Gv20828300.6"/>
    </source>
</evidence>
<dbReference type="EnsemblPlants" id="AET3Gv20828300.6">
    <property type="protein sequence ID" value="AET3Gv20828300.6"/>
    <property type="gene ID" value="AET3Gv20828300"/>
</dbReference>
<accession>A0A453FYK8</accession>
<reference evidence="1" key="4">
    <citation type="submission" date="2019-03" db="UniProtKB">
        <authorList>
            <consortium name="EnsemblPlants"/>
        </authorList>
    </citation>
    <scope>IDENTIFICATION</scope>
</reference>
<name>A0A453FYK8_AEGTS</name>